<dbReference type="Proteomes" id="UP000231136">
    <property type="component" value="Unassembled WGS sequence"/>
</dbReference>
<dbReference type="AlphaFoldDB" id="A0A2H0DVE3"/>
<name>A0A2H0DVE3_9BACT</name>
<protein>
    <submittedName>
        <fullName evidence="2">Uncharacterized protein</fullName>
    </submittedName>
</protein>
<evidence type="ECO:0000313" key="3">
    <source>
        <dbReference type="Proteomes" id="UP000231136"/>
    </source>
</evidence>
<keyword evidence="1" id="KW-0812">Transmembrane</keyword>
<accession>A0A2H0DVE3</accession>
<keyword evidence="1" id="KW-1133">Transmembrane helix</keyword>
<gene>
    <name evidence="2" type="ORF">COW83_00635</name>
</gene>
<proteinExistence type="predicted"/>
<comment type="caution">
    <text evidence="2">The sequence shown here is derived from an EMBL/GenBank/DDBJ whole genome shotgun (WGS) entry which is preliminary data.</text>
</comment>
<feature type="transmembrane region" description="Helical" evidence="1">
    <location>
        <begin position="93"/>
        <end position="111"/>
    </location>
</feature>
<keyword evidence="1" id="KW-0472">Membrane</keyword>
<reference evidence="2 3" key="1">
    <citation type="submission" date="2017-09" db="EMBL/GenBank/DDBJ databases">
        <title>Depth-based differentiation of microbial function through sediment-hosted aquifers and enrichment of novel symbionts in the deep terrestrial subsurface.</title>
        <authorList>
            <person name="Probst A.J."/>
            <person name="Ladd B."/>
            <person name="Jarett J.K."/>
            <person name="Geller-Mcgrath D.E."/>
            <person name="Sieber C.M."/>
            <person name="Emerson J.B."/>
            <person name="Anantharaman K."/>
            <person name="Thomas B.C."/>
            <person name="Malmstrom R."/>
            <person name="Stieglmeier M."/>
            <person name="Klingl A."/>
            <person name="Woyke T."/>
            <person name="Ryan C.M."/>
            <person name="Banfield J.F."/>
        </authorList>
    </citation>
    <scope>NUCLEOTIDE SEQUENCE [LARGE SCALE GENOMIC DNA]</scope>
    <source>
        <strain evidence="2">CG22_combo_CG10-13_8_21_14_all_43_12</strain>
    </source>
</reference>
<evidence type="ECO:0000313" key="2">
    <source>
        <dbReference type="EMBL" id="PIP86122.1"/>
    </source>
</evidence>
<sequence>MNKDYKLYPVTSCAYCKIGEVPAHDPPNDPPSRYAWVWSEGAQKWGLTPLQNANLDVIASWPEYQIEGQAAPVEESAAPVRNKRERKAKTKNGSNVVVWMATLILMVLFAINNKNSPNNVAQESQNQVAMLVTPAFQPAPPLVEKIPEEYVTPALPAICTGEGVALVPATLENQTYTIDPESKWVPKPGETYCIADPDLFWRAFLADSKLEDLKAFDISGDSSFRDGGSILRRYITAFSSKYRMSVKSADKGSNFFKRWNEAWYMEFVNKIEAYLANPSDDSKFVVTFPSEAPIDNVDMDRLVKQESLPVPQKVGPTPFQPKANTPTLTPEVVYIPPTATLMPTMELQIVPTVQRTYPTATYVLNPGGQDLTWSDTSVQDSCITAIGSVDFRMLYQQAFWNDGVTTRLEFRWEDDGYLHAYGNRVTVGSNINGNSVCILQITGSPDRNNVDGRGSVWLGTNARLYAAYGAGDGTWNGSELKVHGIWLGPITQIGSGYGNPTPVPIPTSTPYPGNVSLAGYIGYLNTTGLYWTTSCGVVGTIGTMTQSSDCNGQRYVDFGEVWDLIDASKGILIVGKCDSAMNDGSYKMSKYQNTIWCYGPVK</sequence>
<organism evidence="2 3">
    <name type="scientific">Candidatus Collierbacteria bacterium CG22_combo_CG10-13_8_21_14_all_43_12</name>
    <dbReference type="NCBI Taxonomy" id="1974537"/>
    <lineage>
        <taxon>Bacteria</taxon>
        <taxon>Candidatus Collieribacteriota</taxon>
    </lineage>
</organism>
<dbReference type="EMBL" id="PCTR01000027">
    <property type="protein sequence ID" value="PIP86122.1"/>
    <property type="molecule type" value="Genomic_DNA"/>
</dbReference>
<evidence type="ECO:0000256" key="1">
    <source>
        <dbReference type="SAM" id="Phobius"/>
    </source>
</evidence>